<evidence type="ECO:0000256" key="1">
    <source>
        <dbReference type="ARBA" id="ARBA00022801"/>
    </source>
</evidence>
<dbReference type="Proteomes" id="UP000321949">
    <property type="component" value="Unassembled WGS sequence"/>
</dbReference>
<proteinExistence type="predicted"/>
<organism evidence="4 5">
    <name type="scientific">Microbacterium saccharophilum</name>
    <dbReference type="NCBI Taxonomy" id="1213358"/>
    <lineage>
        <taxon>Bacteria</taxon>
        <taxon>Bacillati</taxon>
        <taxon>Actinomycetota</taxon>
        <taxon>Actinomycetes</taxon>
        <taxon>Micrococcales</taxon>
        <taxon>Microbacteriaceae</taxon>
        <taxon>Microbacterium</taxon>
    </lineage>
</organism>
<gene>
    <name evidence="4" type="ORF">FVP74_12495</name>
</gene>
<dbReference type="SUPFAM" id="SSF53474">
    <property type="entry name" value="alpha/beta-Hydrolases"/>
    <property type="match status" value="1"/>
</dbReference>
<dbReference type="InterPro" id="IPR050300">
    <property type="entry name" value="GDXG_lipolytic_enzyme"/>
</dbReference>
<comment type="caution">
    <text evidence="4">The sequence shown here is derived from an EMBL/GenBank/DDBJ whole genome shotgun (WGS) entry which is preliminary data.</text>
</comment>
<name>A0A5C8HVA4_9MICO</name>
<evidence type="ECO:0000313" key="5">
    <source>
        <dbReference type="Proteomes" id="UP000321949"/>
    </source>
</evidence>
<dbReference type="InterPro" id="IPR029058">
    <property type="entry name" value="AB_hydrolase_fold"/>
</dbReference>
<feature type="region of interest" description="Disordered" evidence="2">
    <location>
        <begin position="1"/>
        <end position="64"/>
    </location>
</feature>
<keyword evidence="1 4" id="KW-0378">Hydrolase</keyword>
<reference evidence="4 5" key="1">
    <citation type="submission" date="2019-08" db="EMBL/GenBank/DDBJ databases">
        <authorList>
            <person name="Dong K."/>
        </authorList>
    </citation>
    <scope>NUCLEOTIDE SEQUENCE [LARGE SCALE GENOMIC DNA]</scope>
    <source>
        <strain evidence="4 5">K-1</strain>
    </source>
</reference>
<dbReference type="OrthoDB" id="9803828at2"/>
<dbReference type="Gene3D" id="3.40.50.1820">
    <property type="entry name" value="alpha/beta hydrolase"/>
    <property type="match status" value="1"/>
</dbReference>
<keyword evidence="5" id="KW-1185">Reference proteome</keyword>
<protein>
    <submittedName>
        <fullName evidence="4">Alpha/beta hydrolase</fullName>
    </submittedName>
</protein>
<evidence type="ECO:0000313" key="4">
    <source>
        <dbReference type="EMBL" id="TXK08896.1"/>
    </source>
</evidence>
<dbReference type="PANTHER" id="PTHR48081">
    <property type="entry name" value="AB HYDROLASE SUPERFAMILY PROTEIN C4A8.06C"/>
    <property type="match status" value="1"/>
</dbReference>
<sequence>MPSPRPAPSPGRDSRSAGARPTARRAMSSGRSRRTSPSSKRRSRSIPAHAVPDPVGPRRGARPPVARALRPALDALAAALPTAMTTRSDLLAYRAAATARGTTAAAVAARCGLSAEERDVHGIPVTVFRGRAAQPAARVVFLHGGGLIAGDRFDGADVVGRHAGALDLEIWSVEYPLAPEHTFTAMVDAALTVAAAAGVDGTRVLLAGQSAGGGIAAAAAWDAASHGVRIDGQLLVCPMLARADPAATAAFRDDPSWSAQNSTSAWQAALDGDAALPAGERRDPPALPPAYLDAGSAELFRDAITAYATALWRGGNRAELHVWSGGFHAFDCAAEEAVVSAESHRVRGDWIRRWLAGEV</sequence>
<evidence type="ECO:0000259" key="3">
    <source>
        <dbReference type="Pfam" id="PF07859"/>
    </source>
</evidence>
<feature type="domain" description="Alpha/beta hydrolase fold-3" evidence="3">
    <location>
        <begin position="139"/>
        <end position="330"/>
    </location>
</feature>
<accession>A0A5C8HVA4</accession>
<dbReference type="GO" id="GO:0016787">
    <property type="term" value="F:hydrolase activity"/>
    <property type="evidence" value="ECO:0007669"/>
    <property type="project" value="UniProtKB-KW"/>
</dbReference>
<dbReference type="InterPro" id="IPR013094">
    <property type="entry name" value="AB_hydrolase_3"/>
</dbReference>
<evidence type="ECO:0000256" key="2">
    <source>
        <dbReference type="SAM" id="MobiDB-lite"/>
    </source>
</evidence>
<dbReference type="Pfam" id="PF07859">
    <property type="entry name" value="Abhydrolase_3"/>
    <property type="match status" value="1"/>
</dbReference>
<dbReference type="PANTHER" id="PTHR48081:SF8">
    <property type="entry name" value="ALPHA_BETA HYDROLASE FOLD-3 DOMAIN-CONTAINING PROTEIN-RELATED"/>
    <property type="match status" value="1"/>
</dbReference>
<dbReference type="AlphaFoldDB" id="A0A5C8HVA4"/>
<dbReference type="EMBL" id="VRSX01000006">
    <property type="protein sequence ID" value="TXK08896.1"/>
    <property type="molecule type" value="Genomic_DNA"/>
</dbReference>
<feature type="compositionally biased region" description="Basic residues" evidence="2">
    <location>
        <begin position="31"/>
        <end position="44"/>
    </location>
</feature>